<dbReference type="InterPro" id="IPR038719">
    <property type="entry name" value="Phycobilisome_asu/bsu_sf"/>
</dbReference>
<keyword evidence="8 14" id="KW-0157">Chromophore</keyword>
<dbReference type="PANTHER" id="PTHR34011:SF2">
    <property type="entry name" value="ALLOPHYCOCYANIN ALPHA CHAIN"/>
    <property type="match status" value="1"/>
</dbReference>
<evidence type="ECO:0000256" key="13">
    <source>
        <dbReference type="PIRSR" id="PIRSR000081-2"/>
    </source>
</evidence>
<comment type="similarity">
    <text evidence="2 14">Belongs to the phycobiliprotein family.</text>
</comment>
<organism evidence="15 16">
    <name type="scientific">Gloeomargarita lithophora Alchichica-D10</name>
    <dbReference type="NCBI Taxonomy" id="1188229"/>
    <lineage>
        <taxon>Bacteria</taxon>
        <taxon>Bacillati</taxon>
        <taxon>Cyanobacteriota</taxon>
        <taxon>Cyanophyceae</taxon>
        <taxon>Gloeomargaritales</taxon>
        <taxon>Gloeomargaritaceae</taxon>
        <taxon>Gloeomargarita</taxon>
    </lineage>
</organism>
<dbReference type="GO" id="GO:0030089">
    <property type="term" value="C:phycobilisome"/>
    <property type="evidence" value="ECO:0007669"/>
    <property type="project" value="UniProtKB-KW"/>
</dbReference>
<keyword evidence="5" id="KW-0042">Antenna complex</keyword>
<dbReference type="EMBL" id="CP017675">
    <property type="protein sequence ID" value="APB35050.1"/>
    <property type="molecule type" value="Genomic_DNA"/>
</dbReference>
<evidence type="ECO:0000256" key="9">
    <source>
        <dbReference type="ARBA" id="ARBA00023078"/>
    </source>
</evidence>
<dbReference type="STRING" id="1188229.GlitD10_2707"/>
<evidence type="ECO:0000256" key="2">
    <source>
        <dbReference type="ARBA" id="ARBA00008182"/>
    </source>
</evidence>
<dbReference type="AlphaFoldDB" id="A0A1J0AGG9"/>
<keyword evidence="11 14" id="KW-0089">Bile pigment</keyword>
<dbReference type="GO" id="GO:0031676">
    <property type="term" value="C:plasma membrane-derived thylakoid membrane"/>
    <property type="evidence" value="ECO:0007669"/>
    <property type="project" value="UniProtKB-SubCell"/>
</dbReference>
<dbReference type="Proteomes" id="UP000180235">
    <property type="component" value="Chromosome"/>
</dbReference>
<feature type="binding site" evidence="12">
    <location>
        <position position="78"/>
    </location>
    <ligand>
        <name>(2R,3E)-phycocyanobilin</name>
        <dbReference type="ChEBI" id="CHEBI:85275"/>
        <label>1</label>
    </ligand>
</feature>
<reference evidence="15 16" key="1">
    <citation type="submission" date="2016-10" db="EMBL/GenBank/DDBJ databases">
        <title>Description of Gloeomargarita lithophora gen. nov., sp. nov., a thylakoid-bearing basal-branching cyanobacterium with intracellular carbonates, and proposal for Gloeomargaritales ord. nov.</title>
        <authorList>
            <person name="Moreira D."/>
            <person name="Tavera R."/>
            <person name="Benzerara K."/>
            <person name="Skouri-Panet F."/>
            <person name="Couradeau E."/>
            <person name="Gerard E."/>
            <person name="Loussert C."/>
            <person name="Novelo E."/>
            <person name="Zivanovic Y."/>
            <person name="Lopez-Garcia P."/>
        </authorList>
    </citation>
    <scope>NUCLEOTIDE SEQUENCE [LARGE SCALE GENOMIC DNA]</scope>
    <source>
        <strain evidence="15 16">D10</strain>
    </source>
</reference>
<keyword evidence="9 14" id="KW-0793">Thylakoid</keyword>
<keyword evidence="16" id="KW-1185">Reference proteome</keyword>
<keyword evidence="10 14" id="KW-0472">Membrane</keyword>
<evidence type="ECO:0000256" key="12">
    <source>
        <dbReference type="PIRSR" id="PIRSR000081-1"/>
    </source>
</evidence>
<dbReference type="RefSeq" id="WP_071455395.1">
    <property type="nucleotide sequence ID" value="NZ_CP017675.1"/>
</dbReference>
<accession>A0A1J0AGG9</accession>
<gene>
    <name evidence="15" type="primary">apcD-2</name>
    <name evidence="15" type="ORF">GlitD10_2707</name>
</gene>
<evidence type="ECO:0000256" key="7">
    <source>
        <dbReference type="ARBA" id="ARBA00022982"/>
    </source>
</evidence>
<dbReference type="Pfam" id="PF00502">
    <property type="entry name" value="Phycobilisome"/>
    <property type="match status" value="1"/>
</dbReference>
<evidence type="ECO:0000256" key="6">
    <source>
        <dbReference type="ARBA" id="ARBA00022738"/>
    </source>
</evidence>
<evidence type="ECO:0000256" key="8">
    <source>
        <dbReference type="ARBA" id="ARBA00022991"/>
    </source>
</evidence>
<evidence type="ECO:0000313" key="15">
    <source>
        <dbReference type="EMBL" id="APB35050.1"/>
    </source>
</evidence>
<dbReference type="KEGG" id="glt:GlitD10_2707"/>
<keyword evidence="6 14" id="KW-0605">Phycobilisome</keyword>
<evidence type="ECO:0000256" key="10">
    <source>
        <dbReference type="ARBA" id="ARBA00023136"/>
    </source>
</evidence>
<protein>
    <submittedName>
        <fullName evidence="15">Phycobilisome protein</fullName>
    </submittedName>
</protein>
<dbReference type="GO" id="GO:0015979">
    <property type="term" value="P:photosynthesis"/>
    <property type="evidence" value="ECO:0007669"/>
    <property type="project" value="UniProtKB-KW"/>
</dbReference>
<evidence type="ECO:0000256" key="4">
    <source>
        <dbReference type="ARBA" id="ARBA00022531"/>
    </source>
</evidence>
<dbReference type="OrthoDB" id="512145at2"/>
<evidence type="ECO:0000256" key="5">
    <source>
        <dbReference type="ARBA" id="ARBA00022549"/>
    </source>
</evidence>
<sequence length="157" mass="17255">MSLVAQVIAQSDAAERFLSSTELNKLAEFFSKGALRVRVAEKLAANEKKIVEEGSKRFWAKCSNTPSNRGNAQKTALCQRDQGWYIRLVSYCVLAGNDKPLDDIGLNGMREMYVSLGVPLANLRMAMGSLKDVAAGLMSGEEMALAAPYFDRLIRAF</sequence>
<dbReference type="InterPro" id="IPR009050">
    <property type="entry name" value="Globin-like_sf"/>
</dbReference>
<evidence type="ECO:0000256" key="11">
    <source>
        <dbReference type="ARBA" id="ARBA00023307"/>
    </source>
</evidence>
<dbReference type="PIRSF" id="PIRSF000081">
    <property type="entry name" value="Phycocyanin"/>
    <property type="match status" value="1"/>
</dbReference>
<feature type="modified residue" description="N4-methylasparagine" evidence="13">
    <location>
        <position position="71"/>
    </location>
</feature>
<evidence type="ECO:0000256" key="1">
    <source>
        <dbReference type="ARBA" id="ARBA00004170"/>
    </source>
</evidence>
<keyword evidence="4 14" id="KW-0602">Photosynthesis</keyword>
<dbReference type="PANTHER" id="PTHR34011">
    <property type="entry name" value="PHYCOBILISOME 32.1 KDA LINKER POLYPEPTIDE, PHYCOCYANIN-ASSOCIATED, ROD 2-RELATED"/>
    <property type="match status" value="1"/>
</dbReference>
<dbReference type="SUPFAM" id="SSF46458">
    <property type="entry name" value="Globin-like"/>
    <property type="match status" value="1"/>
</dbReference>
<feature type="binding site" evidence="12">
    <location>
        <position position="71"/>
    </location>
    <ligand>
        <name>(2R,3E)-phycocyanobilin</name>
        <dbReference type="ChEBI" id="CHEBI:85275"/>
        <label>1</label>
    </ligand>
</feature>
<dbReference type="InterPro" id="IPR012128">
    <property type="entry name" value="Phycobilisome_asu/bsu"/>
</dbReference>
<keyword evidence="3 14" id="KW-0813">Transport</keyword>
<evidence type="ECO:0000313" key="16">
    <source>
        <dbReference type="Proteomes" id="UP000180235"/>
    </source>
</evidence>
<name>A0A1J0AGG9_9CYAN</name>
<evidence type="ECO:0000256" key="14">
    <source>
        <dbReference type="RuleBase" id="RU004438"/>
    </source>
</evidence>
<keyword evidence="7 14" id="KW-0249">Electron transport</keyword>
<proteinExistence type="inferred from homology"/>
<comment type="subcellular location">
    <subcellularLocation>
        <location evidence="14">Cellular thylakoid membrane</location>
        <topology evidence="14">Peripheral membrane protein</topology>
        <orientation evidence="14">Cytoplasmic side</orientation>
    </subcellularLocation>
    <subcellularLocation>
        <location evidence="1">Membrane</location>
        <topology evidence="1">Peripheral membrane protein</topology>
    </subcellularLocation>
</comment>
<dbReference type="Gene3D" id="1.10.490.20">
    <property type="entry name" value="Phycocyanins"/>
    <property type="match status" value="1"/>
</dbReference>
<evidence type="ECO:0000256" key="3">
    <source>
        <dbReference type="ARBA" id="ARBA00022448"/>
    </source>
</evidence>